<evidence type="ECO:0000256" key="6">
    <source>
        <dbReference type="SAM" id="Phobius"/>
    </source>
</evidence>
<protein>
    <submittedName>
        <fullName evidence="7">LysE family translocator</fullName>
    </submittedName>
</protein>
<feature type="transmembrane region" description="Helical" evidence="6">
    <location>
        <begin position="70"/>
        <end position="88"/>
    </location>
</feature>
<evidence type="ECO:0000256" key="4">
    <source>
        <dbReference type="ARBA" id="ARBA00022989"/>
    </source>
</evidence>
<dbReference type="RefSeq" id="WP_155172798.1">
    <property type="nucleotide sequence ID" value="NZ_BAAAFL010000015.1"/>
</dbReference>
<feature type="transmembrane region" description="Helical" evidence="6">
    <location>
        <begin position="37"/>
        <end position="58"/>
    </location>
</feature>
<evidence type="ECO:0000313" key="8">
    <source>
        <dbReference type="Proteomes" id="UP000798808"/>
    </source>
</evidence>
<feature type="transmembrane region" description="Helical" evidence="6">
    <location>
        <begin position="109"/>
        <end position="133"/>
    </location>
</feature>
<dbReference type="EMBL" id="SMLW01000559">
    <property type="protein sequence ID" value="MTI26038.1"/>
    <property type="molecule type" value="Genomic_DNA"/>
</dbReference>
<dbReference type="InterPro" id="IPR001123">
    <property type="entry name" value="LeuE-type"/>
</dbReference>
<keyword evidence="8" id="KW-1185">Reference proteome</keyword>
<keyword evidence="3 6" id="KW-0812">Transmembrane</keyword>
<gene>
    <name evidence="7" type="ORF">E1163_13860</name>
</gene>
<dbReference type="PANTHER" id="PTHR30086:SF20">
    <property type="entry name" value="ARGININE EXPORTER PROTEIN ARGO-RELATED"/>
    <property type="match status" value="1"/>
</dbReference>
<accession>A0ABW9RPW8</accession>
<keyword evidence="2" id="KW-1003">Cell membrane</keyword>
<comment type="caution">
    <text evidence="7">The sequence shown here is derived from an EMBL/GenBank/DDBJ whole genome shotgun (WGS) entry which is preliminary data.</text>
</comment>
<evidence type="ECO:0000313" key="7">
    <source>
        <dbReference type="EMBL" id="MTI26038.1"/>
    </source>
</evidence>
<reference evidence="7 8" key="1">
    <citation type="submission" date="2019-02" db="EMBL/GenBank/DDBJ databases">
        <authorList>
            <person name="Goldberg S.R."/>
            <person name="Haltli B.A."/>
            <person name="Correa H."/>
            <person name="Russell K.G."/>
        </authorList>
    </citation>
    <scope>NUCLEOTIDE SEQUENCE [LARGE SCALE GENOMIC DNA]</scope>
    <source>
        <strain evidence="7 8">JCM 16186</strain>
    </source>
</reference>
<evidence type="ECO:0000256" key="2">
    <source>
        <dbReference type="ARBA" id="ARBA00022475"/>
    </source>
</evidence>
<evidence type="ECO:0000256" key="1">
    <source>
        <dbReference type="ARBA" id="ARBA00004651"/>
    </source>
</evidence>
<feature type="transmembrane region" description="Helical" evidence="6">
    <location>
        <begin position="178"/>
        <end position="199"/>
    </location>
</feature>
<organism evidence="7 8">
    <name type="scientific">Fulvivirga kasyanovii</name>
    <dbReference type="NCBI Taxonomy" id="396812"/>
    <lineage>
        <taxon>Bacteria</taxon>
        <taxon>Pseudomonadati</taxon>
        <taxon>Bacteroidota</taxon>
        <taxon>Cytophagia</taxon>
        <taxon>Cytophagales</taxon>
        <taxon>Fulvivirgaceae</taxon>
        <taxon>Fulvivirga</taxon>
    </lineage>
</organism>
<dbReference type="Proteomes" id="UP000798808">
    <property type="component" value="Unassembled WGS sequence"/>
</dbReference>
<name>A0ABW9RPW8_9BACT</name>
<keyword evidence="5 6" id="KW-0472">Membrane</keyword>
<evidence type="ECO:0000256" key="5">
    <source>
        <dbReference type="ARBA" id="ARBA00023136"/>
    </source>
</evidence>
<dbReference type="PANTHER" id="PTHR30086">
    <property type="entry name" value="ARGININE EXPORTER PROTEIN ARGO"/>
    <property type="match status" value="1"/>
</dbReference>
<evidence type="ECO:0000256" key="3">
    <source>
        <dbReference type="ARBA" id="ARBA00022692"/>
    </source>
</evidence>
<keyword evidence="4 6" id="KW-1133">Transmembrane helix</keyword>
<feature type="transmembrane region" description="Helical" evidence="6">
    <location>
        <begin position="6"/>
        <end position="25"/>
    </location>
</feature>
<proteinExistence type="predicted"/>
<comment type="subcellular location">
    <subcellularLocation>
        <location evidence="1">Cell membrane</location>
        <topology evidence="1">Multi-pass membrane protein</topology>
    </subcellularLocation>
</comment>
<dbReference type="Pfam" id="PF01810">
    <property type="entry name" value="LysE"/>
    <property type="match status" value="1"/>
</dbReference>
<sequence>MVFVNGLLFGLVLAVLIGPVFFTLLQTSIEKGFDKAILVAIGIFFSDVVYINLAYFGLSQFIKNSKYNEWIGYAGGVILIVFGIVSLFKSRKKTKIIHRSVSVKGFFRYIFKGFIINGISPFVLIFWLGAMSMATIEYGYSGKTLVLFFGIIMLIVLITDVLKAYLANKLRTLITPRLFTILNVIVGVALIAFGLRMFVYNW</sequence>
<feature type="transmembrane region" description="Helical" evidence="6">
    <location>
        <begin position="145"/>
        <end position="166"/>
    </location>
</feature>